<accession>A0A0C3BME6</accession>
<evidence type="ECO:0000313" key="2">
    <source>
        <dbReference type="Proteomes" id="UP000054166"/>
    </source>
</evidence>
<dbReference type="HOGENOM" id="CLU_1971345_0_0_1"/>
<dbReference type="AlphaFoldDB" id="A0A0C3BME6"/>
<proteinExistence type="predicted"/>
<reference evidence="2" key="2">
    <citation type="submission" date="2015-01" db="EMBL/GenBank/DDBJ databases">
        <title>Evolutionary Origins and Diversification of the Mycorrhizal Mutualists.</title>
        <authorList>
            <consortium name="DOE Joint Genome Institute"/>
            <consortium name="Mycorrhizal Genomics Consortium"/>
            <person name="Kohler A."/>
            <person name="Kuo A."/>
            <person name="Nagy L.G."/>
            <person name="Floudas D."/>
            <person name="Copeland A."/>
            <person name="Barry K.W."/>
            <person name="Cichocki N."/>
            <person name="Veneault-Fourrey C."/>
            <person name="LaButti K."/>
            <person name="Lindquist E.A."/>
            <person name="Lipzen A."/>
            <person name="Lundell T."/>
            <person name="Morin E."/>
            <person name="Murat C."/>
            <person name="Riley R."/>
            <person name="Ohm R."/>
            <person name="Sun H."/>
            <person name="Tunlid A."/>
            <person name="Henrissat B."/>
            <person name="Grigoriev I.V."/>
            <person name="Hibbett D.S."/>
            <person name="Martin F."/>
        </authorList>
    </citation>
    <scope>NUCLEOTIDE SEQUENCE [LARGE SCALE GENOMIC DNA]</scope>
    <source>
        <strain evidence="2">F 1598</strain>
    </source>
</reference>
<dbReference type="Proteomes" id="UP000054166">
    <property type="component" value="Unassembled WGS sequence"/>
</dbReference>
<gene>
    <name evidence="1" type="ORF">PILCRDRAFT_285880</name>
</gene>
<sequence length="127" mass="14511">MGGRDIQLANAIKTRSMNGEVPRFGPEDKTMDWPMAPWPTRFEYLIVTNREGDVYNDEREGSFGKVTTGDCRFWSGIRMFQASCIGIDDIVNIAKDTSIGEARMGVCFPKRWNMSRDCQFAFRVNLN</sequence>
<organism evidence="1 2">
    <name type="scientific">Piloderma croceum (strain F 1598)</name>
    <dbReference type="NCBI Taxonomy" id="765440"/>
    <lineage>
        <taxon>Eukaryota</taxon>
        <taxon>Fungi</taxon>
        <taxon>Dikarya</taxon>
        <taxon>Basidiomycota</taxon>
        <taxon>Agaricomycotina</taxon>
        <taxon>Agaricomycetes</taxon>
        <taxon>Agaricomycetidae</taxon>
        <taxon>Atheliales</taxon>
        <taxon>Atheliaceae</taxon>
        <taxon>Piloderma</taxon>
    </lineage>
</organism>
<dbReference type="InParanoid" id="A0A0C3BME6"/>
<reference evidence="1 2" key="1">
    <citation type="submission" date="2014-04" db="EMBL/GenBank/DDBJ databases">
        <authorList>
            <consortium name="DOE Joint Genome Institute"/>
            <person name="Kuo A."/>
            <person name="Tarkka M."/>
            <person name="Buscot F."/>
            <person name="Kohler A."/>
            <person name="Nagy L.G."/>
            <person name="Floudas D."/>
            <person name="Copeland A."/>
            <person name="Barry K.W."/>
            <person name="Cichocki N."/>
            <person name="Veneault-Fourrey C."/>
            <person name="LaButti K."/>
            <person name="Lindquist E.A."/>
            <person name="Lipzen A."/>
            <person name="Lundell T."/>
            <person name="Morin E."/>
            <person name="Murat C."/>
            <person name="Sun H."/>
            <person name="Tunlid A."/>
            <person name="Henrissat B."/>
            <person name="Grigoriev I.V."/>
            <person name="Hibbett D.S."/>
            <person name="Martin F."/>
            <person name="Nordberg H.P."/>
            <person name="Cantor M.N."/>
            <person name="Hua S.X."/>
        </authorList>
    </citation>
    <scope>NUCLEOTIDE SEQUENCE [LARGE SCALE GENOMIC DNA]</scope>
    <source>
        <strain evidence="1 2">F 1598</strain>
    </source>
</reference>
<evidence type="ECO:0000313" key="1">
    <source>
        <dbReference type="EMBL" id="KIM87623.1"/>
    </source>
</evidence>
<keyword evidence="2" id="KW-1185">Reference proteome</keyword>
<dbReference type="EMBL" id="KN832979">
    <property type="protein sequence ID" value="KIM87623.1"/>
    <property type="molecule type" value="Genomic_DNA"/>
</dbReference>
<protein>
    <submittedName>
        <fullName evidence="1">Uncharacterized protein</fullName>
    </submittedName>
</protein>
<name>A0A0C3BME6_PILCF</name>